<dbReference type="EMBL" id="GBRH01162131">
    <property type="protein sequence ID" value="JAE35765.1"/>
    <property type="molecule type" value="Transcribed_RNA"/>
</dbReference>
<protein>
    <submittedName>
        <fullName evidence="1">Uncharacterized protein</fullName>
    </submittedName>
</protein>
<dbReference type="AlphaFoldDB" id="A0A0A9HF21"/>
<proteinExistence type="predicted"/>
<accession>A0A0A9HF21</accession>
<reference evidence="1" key="2">
    <citation type="journal article" date="2015" name="Data Brief">
        <title>Shoot transcriptome of the giant reed, Arundo donax.</title>
        <authorList>
            <person name="Barrero R.A."/>
            <person name="Guerrero F.D."/>
            <person name="Moolhuijzen P."/>
            <person name="Goolsby J.A."/>
            <person name="Tidwell J."/>
            <person name="Bellgard S.E."/>
            <person name="Bellgard M.I."/>
        </authorList>
    </citation>
    <scope>NUCLEOTIDE SEQUENCE</scope>
    <source>
        <tissue evidence="1">Shoot tissue taken approximately 20 cm above the soil surface</tissue>
    </source>
</reference>
<name>A0A0A9HF21_ARUDO</name>
<evidence type="ECO:0000313" key="1">
    <source>
        <dbReference type="EMBL" id="JAE35765.1"/>
    </source>
</evidence>
<reference evidence="1" key="1">
    <citation type="submission" date="2014-09" db="EMBL/GenBank/DDBJ databases">
        <authorList>
            <person name="Magalhaes I.L.F."/>
            <person name="Oliveira U."/>
            <person name="Santos F.R."/>
            <person name="Vidigal T.H.D.A."/>
            <person name="Brescovit A.D."/>
            <person name="Santos A.J."/>
        </authorList>
    </citation>
    <scope>NUCLEOTIDE SEQUENCE</scope>
    <source>
        <tissue evidence="1">Shoot tissue taken approximately 20 cm above the soil surface</tissue>
    </source>
</reference>
<organism evidence="1">
    <name type="scientific">Arundo donax</name>
    <name type="common">Giant reed</name>
    <name type="synonym">Donax arundinaceus</name>
    <dbReference type="NCBI Taxonomy" id="35708"/>
    <lineage>
        <taxon>Eukaryota</taxon>
        <taxon>Viridiplantae</taxon>
        <taxon>Streptophyta</taxon>
        <taxon>Embryophyta</taxon>
        <taxon>Tracheophyta</taxon>
        <taxon>Spermatophyta</taxon>
        <taxon>Magnoliopsida</taxon>
        <taxon>Liliopsida</taxon>
        <taxon>Poales</taxon>
        <taxon>Poaceae</taxon>
        <taxon>PACMAD clade</taxon>
        <taxon>Arundinoideae</taxon>
        <taxon>Arundineae</taxon>
        <taxon>Arundo</taxon>
    </lineage>
</organism>
<sequence length="20" mass="2318">MLGMDEIFKSQTSINLFVIM</sequence>